<evidence type="ECO:0000256" key="3">
    <source>
        <dbReference type="ARBA" id="ARBA00022884"/>
    </source>
</evidence>
<dbReference type="Proteomes" id="UP000195871">
    <property type="component" value="Unassembled WGS sequence"/>
</dbReference>
<keyword evidence="2" id="KW-0963">Cytoplasm</keyword>
<feature type="compositionally biased region" description="Low complexity" evidence="4">
    <location>
        <begin position="450"/>
        <end position="471"/>
    </location>
</feature>
<comment type="caution">
    <text evidence="6">The sequence shown here is derived from an EMBL/GenBank/DDBJ whole genome shotgun (WGS) entry which is preliminary data.</text>
</comment>
<evidence type="ECO:0000313" key="7">
    <source>
        <dbReference type="Proteomes" id="UP000195871"/>
    </source>
</evidence>
<dbReference type="EMBL" id="NHMM01000002">
    <property type="protein sequence ID" value="OUT23635.1"/>
    <property type="molecule type" value="Genomic_DNA"/>
</dbReference>
<feature type="region of interest" description="Disordered" evidence="4">
    <location>
        <begin position="1"/>
        <end position="74"/>
    </location>
</feature>
<feature type="compositionally biased region" description="Low complexity" evidence="4">
    <location>
        <begin position="31"/>
        <end position="74"/>
    </location>
</feature>
<dbReference type="InterPro" id="IPR013761">
    <property type="entry name" value="SAM/pointed_sf"/>
</dbReference>
<feature type="domain" description="SAM" evidence="5">
    <location>
        <begin position="483"/>
        <end position="544"/>
    </location>
</feature>
<dbReference type="PANTHER" id="PTHR12515:SF5">
    <property type="entry name" value="PROTEIN SMAUG"/>
    <property type="match status" value="1"/>
</dbReference>
<keyword evidence="3" id="KW-0694">RNA-binding</keyword>
<dbReference type="InterPro" id="IPR050897">
    <property type="entry name" value="SMAUG/VTS1_RNA-bind"/>
</dbReference>
<gene>
    <name evidence="6" type="ORF">CAS74_001961</name>
</gene>
<dbReference type="InterPro" id="IPR001660">
    <property type="entry name" value="SAM"/>
</dbReference>
<evidence type="ECO:0000313" key="6">
    <source>
        <dbReference type="EMBL" id="OUT23635.1"/>
    </source>
</evidence>
<dbReference type="PROSITE" id="PS50105">
    <property type="entry name" value="SAM_DOMAIN"/>
    <property type="match status" value="1"/>
</dbReference>
<evidence type="ECO:0000256" key="1">
    <source>
        <dbReference type="ARBA" id="ARBA00004496"/>
    </source>
</evidence>
<organism evidence="6 7">
    <name type="scientific">Pichia kudriavzevii</name>
    <name type="common">Yeast</name>
    <name type="synonym">Issatchenkia orientalis</name>
    <dbReference type="NCBI Taxonomy" id="4909"/>
    <lineage>
        <taxon>Eukaryota</taxon>
        <taxon>Fungi</taxon>
        <taxon>Dikarya</taxon>
        <taxon>Ascomycota</taxon>
        <taxon>Saccharomycotina</taxon>
        <taxon>Pichiomycetes</taxon>
        <taxon>Pichiales</taxon>
        <taxon>Pichiaceae</taxon>
        <taxon>Pichia</taxon>
    </lineage>
</organism>
<dbReference type="SMART" id="SM00454">
    <property type="entry name" value="SAM"/>
    <property type="match status" value="1"/>
</dbReference>
<evidence type="ECO:0000259" key="5">
    <source>
        <dbReference type="PROSITE" id="PS50105"/>
    </source>
</evidence>
<dbReference type="Gene3D" id="1.10.150.50">
    <property type="entry name" value="Transcription Factor, Ets-1"/>
    <property type="match status" value="1"/>
</dbReference>
<dbReference type="PANTHER" id="PTHR12515">
    <property type="entry name" value="STERILE ALPHA MOTIF DOMAIN CONTAINING PROTEIN 4-RELATED"/>
    <property type="match status" value="1"/>
</dbReference>
<feature type="compositionally biased region" description="Polar residues" evidence="4">
    <location>
        <begin position="436"/>
        <end position="446"/>
    </location>
</feature>
<proteinExistence type="predicted"/>
<dbReference type="Pfam" id="PF07647">
    <property type="entry name" value="SAM_2"/>
    <property type="match status" value="1"/>
</dbReference>
<dbReference type="GO" id="GO:0000932">
    <property type="term" value="C:P-body"/>
    <property type="evidence" value="ECO:0007669"/>
    <property type="project" value="TreeGrafter"/>
</dbReference>
<accession>A0A1Z8JSR6</accession>
<feature type="compositionally biased region" description="Polar residues" evidence="4">
    <location>
        <begin position="1"/>
        <end position="25"/>
    </location>
</feature>
<comment type="subcellular location">
    <subcellularLocation>
        <location evidence="1">Cytoplasm</location>
    </subcellularLocation>
</comment>
<dbReference type="GO" id="GO:0000289">
    <property type="term" value="P:nuclear-transcribed mRNA poly(A) tail shortening"/>
    <property type="evidence" value="ECO:0007669"/>
    <property type="project" value="TreeGrafter"/>
</dbReference>
<dbReference type="VEuPathDB" id="FungiDB:C5L36_0A07600"/>
<name>A0A1Z8JSR6_PICKU</name>
<reference evidence="6 7" key="1">
    <citation type="submission" date="2017-05" db="EMBL/GenBank/DDBJ databases">
        <title>The Genome Sequence of Candida krusei Ckrusei653.</title>
        <authorList>
            <person name="Cuomo C."/>
            <person name="Forche A."/>
            <person name="Young S."/>
            <person name="Abouelleil A."/>
            <person name="Cao P."/>
            <person name="Chapman S."/>
            <person name="Cusick C."/>
            <person name="Shea T."/>
            <person name="Nusbaum C."/>
            <person name="Birren B."/>
        </authorList>
    </citation>
    <scope>NUCLEOTIDE SEQUENCE [LARGE SCALE GENOMIC DNA]</scope>
    <source>
        <strain evidence="6 7">Ckrusei653</strain>
    </source>
</reference>
<feature type="region of interest" description="Disordered" evidence="4">
    <location>
        <begin position="398"/>
        <end position="474"/>
    </location>
</feature>
<evidence type="ECO:0000256" key="2">
    <source>
        <dbReference type="ARBA" id="ARBA00022490"/>
    </source>
</evidence>
<dbReference type="AlphaFoldDB" id="A0A1Z8JSR6"/>
<protein>
    <recommendedName>
        <fullName evidence="5">SAM domain-containing protein</fullName>
    </recommendedName>
</protein>
<sequence>MQGNSEISNGPFSPTLPNSSRTVLSSPLVRLNNSSNSNSNSNGNGNNNNNNNNSINNNNTNNNGNHGILNNTNNSSSYSQLDSVLSPLLTNSINSPLPDITFSPHLGQTNDNDNDIPAFNPKTEMMLENYTNNLNMFNTWIKNLSVEEQKTAIGMFIESIESPEILEFIKLKVSSIESQPKNGNDHSLNFSPPLSATSGCGSLSNNLRPVSPIISMSSINHSNPDPLTLDSLLNDTSDLNLSMNHLSLNNDIIYNPAPRRALSPPSMKTGFGNLIEPIERPKSAGPSYSHEVMSGVGSMGMSNMDSMNGMLNVTNNGNILPISNLPMNSMNDIGAKLQTSLNTINNRSLLDSNKVKDDRRKFLQNRMPVNGMNGISSMTNLNSMMNVNMNMPVSYNNGHGIGMTNSPPQQHHHLQLQHVHQQQGNKPRNKGYHKTSPLSGGESSVHNNSKKNNNNSSNNNSNNNSNINENNGTNLPRDIASDALLEDIPAWLKTLRLHKYTDNLKHLKWQEMVVLDDEGLTSLGVSTVGARNKLLKSFKYVCEQKGLSQ</sequence>
<dbReference type="SUPFAM" id="SSF47769">
    <property type="entry name" value="SAM/Pointed domain"/>
    <property type="match status" value="1"/>
</dbReference>
<evidence type="ECO:0000256" key="4">
    <source>
        <dbReference type="SAM" id="MobiDB-lite"/>
    </source>
</evidence>
<dbReference type="GO" id="GO:0003729">
    <property type="term" value="F:mRNA binding"/>
    <property type="evidence" value="ECO:0007669"/>
    <property type="project" value="TreeGrafter"/>
</dbReference>